<reference evidence="3" key="1">
    <citation type="submission" date="2018-02" db="EMBL/GenBank/DDBJ databases">
        <title>Genome sequence of Desulfocucumis palustris strain NAW-5.</title>
        <authorList>
            <person name="Watanabe M."/>
            <person name="Kojima H."/>
            <person name="Fukui M."/>
        </authorList>
    </citation>
    <scope>NUCLEOTIDE SEQUENCE [LARGE SCALE GENOMIC DNA]</scope>
    <source>
        <strain evidence="3">NAW-5</strain>
    </source>
</reference>
<evidence type="ECO:0000313" key="3">
    <source>
        <dbReference type="Proteomes" id="UP000239549"/>
    </source>
</evidence>
<accession>A0A2L2XGI8</accession>
<keyword evidence="1" id="KW-1133">Transmembrane helix</keyword>
<gene>
    <name evidence="2" type="ORF">DCCM_4471</name>
</gene>
<organism evidence="2 3">
    <name type="scientific">Desulfocucumis palustris</name>
    <dbReference type="NCBI Taxonomy" id="1898651"/>
    <lineage>
        <taxon>Bacteria</taxon>
        <taxon>Bacillati</taxon>
        <taxon>Bacillota</taxon>
        <taxon>Clostridia</taxon>
        <taxon>Eubacteriales</taxon>
        <taxon>Desulfocucumaceae</taxon>
        <taxon>Desulfocucumis</taxon>
    </lineage>
</organism>
<evidence type="ECO:0000256" key="1">
    <source>
        <dbReference type="SAM" id="Phobius"/>
    </source>
</evidence>
<proteinExistence type="predicted"/>
<keyword evidence="1" id="KW-0812">Transmembrane</keyword>
<feature type="transmembrane region" description="Helical" evidence="1">
    <location>
        <begin position="21"/>
        <end position="45"/>
    </location>
</feature>
<evidence type="ECO:0000313" key="2">
    <source>
        <dbReference type="EMBL" id="GBF35348.1"/>
    </source>
</evidence>
<dbReference type="AlphaFoldDB" id="A0A2L2XGI8"/>
<protein>
    <submittedName>
        <fullName evidence="2">Uncharacterized protein</fullName>
    </submittedName>
</protein>
<comment type="caution">
    <text evidence="2">The sequence shown here is derived from an EMBL/GenBank/DDBJ whole genome shotgun (WGS) entry which is preliminary data.</text>
</comment>
<dbReference type="Proteomes" id="UP000239549">
    <property type="component" value="Unassembled WGS sequence"/>
</dbReference>
<name>A0A2L2XGI8_9FIRM</name>
<keyword evidence="3" id="KW-1185">Reference proteome</keyword>
<keyword evidence="1" id="KW-0472">Membrane</keyword>
<sequence>MPAEDTNIRLSNKRDKNLINFLFVFIIVLPIYFYFYKIYICIYILH</sequence>
<dbReference type="EMBL" id="BFAV01000159">
    <property type="protein sequence ID" value="GBF35348.1"/>
    <property type="molecule type" value="Genomic_DNA"/>
</dbReference>